<organism evidence="1">
    <name type="scientific">Arion vulgaris</name>
    <dbReference type="NCBI Taxonomy" id="1028688"/>
    <lineage>
        <taxon>Eukaryota</taxon>
        <taxon>Metazoa</taxon>
        <taxon>Spiralia</taxon>
        <taxon>Lophotrochozoa</taxon>
        <taxon>Mollusca</taxon>
        <taxon>Gastropoda</taxon>
        <taxon>Heterobranchia</taxon>
        <taxon>Euthyneura</taxon>
        <taxon>Panpulmonata</taxon>
        <taxon>Eupulmonata</taxon>
        <taxon>Stylommatophora</taxon>
        <taxon>Helicina</taxon>
        <taxon>Arionoidea</taxon>
        <taxon>Arionidae</taxon>
        <taxon>Arion</taxon>
    </lineage>
</organism>
<gene>
    <name evidence="1" type="primary">ORF118338</name>
</gene>
<evidence type="ECO:0000313" key="1">
    <source>
        <dbReference type="EMBL" id="CEK79958.1"/>
    </source>
</evidence>
<dbReference type="EMBL" id="HACG01033093">
    <property type="protein sequence ID" value="CEK79958.1"/>
    <property type="molecule type" value="Transcribed_RNA"/>
</dbReference>
<dbReference type="AlphaFoldDB" id="A0A0B7AGR9"/>
<accession>A0A0B7AGR9</accession>
<sequence>MIKSIINLSIANFQTINRLEHVVIVYLRTGHNQLIMYTKFKIYNSAMLTCTPYCKAHTSRLSEI</sequence>
<name>A0A0B7AGR9_9EUPU</name>
<reference evidence="1" key="1">
    <citation type="submission" date="2014-12" db="EMBL/GenBank/DDBJ databases">
        <title>Insight into the proteome of Arion vulgaris.</title>
        <authorList>
            <person name="Aradska J."/>
            <person name="Bulat T."/>
            <person name="Smidak R."/>
            <person name="Sarate P."/>
            <person name="Gangsoo J."/>
            <person name="Sialana F."/>
            <person name="Bilban M."/>
            <person name="Lubec G."/>
        </authorList>
    </citation>
    <scope>NUCLEOTIDE SEQUENCE</scope>
    <source>
        <tissue evidence="1">Skin</tissue>
    </source>
</reference>
<protein>
    <submittedName>
        <fullName evidence="1">Uncharacterized protein</fullName>
    </submittedName>
</protein>
<proteinExistence type="predicted"/>